<evidence type="ECO:0000256" key="1">
    <source>
        <dbReference type="SAM" id="MobiDB-lite"/>
    </source>
</evidence>
<protein>
    <submittedName>
        <fullName evidence="4">Transglycosylase SLT domain-containing protein</fullName>
    </submittedName>
</protein>
<feature type="domain" description="Transglycosylase SLT" evidence="3">
    <location>
        <begin position="124"/>
        <end position="235"/>
    </location>
</feature>
<dbReference type="InterPro" id="IPR008258">
    <property type="entry name" value="Transglycosylase_SLT_dom_1"/>
</dbReference>
<dbReference type="SUPFAM" id="SSF53955">
    <property type="entry name" value="Lysozyme-like"/>
    <property type="match status" value="1"/>
</dbReference>
<evidence type="ECO:0000256" key="2">
    <source>
        <dbReference type="SAM" id="Phobius"/>
    </source>
</evidence>
<reference evidence="4" key="1">
    <citation type="submission" date="2024-07" db="EMBL/GenBank/DDBJ databases">
        <authorList>
            <person name="Yu S.T."/>
        </authorList>
    </citation>
    <scope>NUCLEOTIDE SEQUENCE</scope>
    <source>
        <strain evidence="4">R08</strain>
    </source>
</reference>
<dbReference type="Pfam" id="PF01464">
    <property type="entry name" value="SLT"/>
    <property type="match status" value="1"/>
</dbReference>
<keyword evidence="2" id="KW-0812">Transmembrane</keyword>
<gene>
    <name evidence="4" type="ORF">AB5J58_05090</name>
</gene>
<feature type="compositionally biased region" description="Low complexity" evidence="1">
    <location>
        <begin position="261"/>
        <end position="270"/>
    </location>
</feature>
<accession>A0AB39M0B2</accession>
<dbReference type="Gene3D" id="1.10.530.10">
    <property type="match status" value="1"/>
</dbReference>
<evidence type="ECO:0000313" key="4">
    <source>
        <dbReference type="EMBL" id="XDP99592.1"/>
    </source>
</evidence>
<dbReference type="EMBL" id="CP163431">
    <property type="protein sequence ID" value="XDP99592.1"/>
    <property type="molecule type" value="Genomic_DNA"/>
</dbReference>
<dbReference type="AlphaFoldDB" id="A0AB39M0B2"/>
<dbReference type="InterPro" id="IPR023346">
    <property type="entry name" value="Lysozyme-like_dom_sf"/>
</dbReference>
<evidence type="ECO:0000259" key="3">
    <source>
        <dbReference type="Pfam" id="PF01464"/>
    </source>
</evidence>
<proteinExistence type="predicted"/>
<dbReference type="RefSeq" id="WP_369186660.1">
    <property type="nucleotide sequence ID" value="NZ_CP163431.1"/>
</dbReference>
<keyword evidence="2" id="KW-1133">Transmembrane helix</keyword>
<feature type="transmembrane region" description="Helical" evidence="2">
    <location>
        <begin position="40"/>
        <end position="63"/>
    </location>
</feature>
<sequence length="276" mass="27454">MGAGTEEGGEGGGSTAVRNGIVGAGACGCLILPLGMAGTLVIVIIYGGFGVLLAPLIALILLFHGGGGSDSANQDTANQTLAILQGDGKGELDTSMVPADLVDPIQKAGALCDAIGPIVIASQLEKESGFNANLVGPDGEQGLSQLPPDLFKQYGKDDDGNGKVSALDAADSVMAQGRYMCDLAGQGQQLIDSGGVQQTTDANGTANSVLDLALAGYDVGMDAVRTAKGVPQTNEAQGYVLAVRAQFAKYQGIDAPPPGATPGVTPDTGDSAAPPA</sequence>
<name>A0AB39M0B2_9ACTN</name>
<feature type="region of interest" description="Disordered" evidence="1">
    <location>
        <begin position="253"/>
        <end position="276"/>
    </location>
</feature>
<organism evidence="4">
    <name type="scientific">Streptomyces sp. R08</name>
    <dbReference type="NCBI Taxonomy" id="3238624"/>
    <lineage>
        <taxon>Bacteria</taxon>
        <taxon>Bacillati</taxon>
        <taxon>Actinomycetota</taxon>
        <taxon>Actinomycetes</taxon>
        <taxon>Kitasatosporales</taxon>
        <taxon>Streptomycetaceae</taxon>
        <taxon>Streptomyces</taxon>
    </lineage>
</organism>
<keyword evidence="2" id="KW-0472">Membrane</keyword>